<accession>A0AAF0H2B6</accession>
<dbReference type="AlphaFoldDB" id="A0AAF0H2B6"/>
<dbReference type="EMBL" id="CP122963">
    <property type="protein sequence ID" value="WGM60861.1"/>
    <property type="molecule type" value="Genomic_DNA"/>
</dbReference>
<protein>
    <recommendedName>
        <fullName evidence="4">Glycosyltransferase RgtA/B/C/D-like domain-containing protein</fullName>
    </recommendedName>
</protein>
<evidence type="ECO:0000256" key="1">
    <source>
        <dbReference type="SAM" id="Phobius"/>
    </source>
</evidence>
<organism evidence="2 3">
    <name type="scientific">Agrobacterium tumefaciens</name>
    <dbReference type="NCBI Taxonomy" id="358"/>
    <lineage>
        <taxon>Bacteria</taxon>
        <taxon>Pseudomonadati</taxon>
        <taxon>Pseudomonadota</taxon>
        <taxon>Alphaproteobacteria</taxon>
        <taxon>Hyphomicrobiales</taxon>
        <taxon>Rhizobiaceae</taxon>
        <taxon>Rhizobium/Agrobacterium group</taxon>
        <taxon>Agrobacterium</taxon>
        <taxon>Agrobacterium tumefaciens complex</taxon>
    </lineage>
</organism>
<reference evidence="2" key="2">
    <citation type="submission" date="2023-04" db="EMBL/GenBank/DDBJ databases">
        <title>Complete genome sequence of Agrobacterium salinitolerans CFBP5506.</title>
        <authorList>
            <person name="Yen H.-C."/>
            <person name="Yan X.-H."/>
            <person name="Lai E.-M."/>
            <person name="Kuo C.-H."/>
        </authorList>
    </citation>
    <scope>NUCLEOTIDE SEQUENCE</scope>
    <source>
        <strain evidence="2">CFBP5506</strain>
    </source>
</reference>
<feature type="transmembrane region" description="Helical" evidence="1">
    <location>
        <begin position="370"/>
        <end position="388"/>
    </location>
</feature>
<feature type="transmembrane region" description="Helical" evidence="1">
    <location>
        <begin position="124"/>
        <end position="140"/>
    </location>
</feature>
<feature type="transmembrane region" description="Helical" evidence="1">
    <location>
        <begin position="317"/>
        <end position="337"/>
    </location>
</feature>
<feature type="transmembrane region" description="Helical" evidence="1">
    <location>
        <begin position="169"/>
        <end position="186"/>
    </location>
</feature>
<keyword evidence="1" id="KW-0812">Transmembrane</keyword>
<feature type="transmembrane region" description="Helical" evidence="1">
    <location>
        <begin position="283"/>
        <end position="305"/>
    </location>
</feature>
<feature type="transmembrane region" description="Helical" evidence="1">
    <location>
        <begin position="343"/>
        <end position="363"/>
    </location>
</feature>
<feature type="transmembrane region" description="Helical" evidence="1">
    <location>
        <begin position="192"/>
        <end position="208"/>
    </location>
</feature>
<reference evidence="2" key="1">
    <citation type="submission" date="2019-04" db="EMBL/GenBank/DDBJ databases">
        <authorList>
            <person name="Chiang H.-Y."/>
            <person name="Huang Y.-Y."/>
            <person name="Chou L."/>
            <person name="Lai E.-M."/>
            <person name="Kuo C.-H."/>
        </authorList>
    </citation>
    <scope>NUCLEOTIDE SEQUENCE</scope>
    <source>
        <strain evidence="2">CFBP5506</strain>
    </source>
</reference>
<feature type="transmembrane region" description="Helical" evidence="1">
    <location>
        <begin position="97"/>
        <end position="117"/>
    </location>
</feature>
<dbReference type="Proteomes" id="UP000305410">
    <property type="component" value="Chromosome Linear"/>
</dbReference>
<name>A0AAF0H2B6_AGRTU</name>
<evidence type="ECO:0008006" key="4">
    <source>
        <dbReference type="Google" id="ProtNLM"/>
    </source>
</evidence>
<feature type="transmembrane region" description="Helical" evidence="1">
    <location>
        <begin position="220"/>
        <end position="241"/>
    </location>
</feature>
<evidence type="ECO:0000313" key="3">
    <source>
        <dbReference type="Proteomes" id="UP000305410"/>
    </source>
</evidence>
<keyword evidence="1" id="KW-1133">Transmembrane helix</keyword>
<keyword evidence="1" id="KW-0472">Membrane</keyword>
<gene>
    <name evidence="2" type="ORF">CFBP5506_14315</name>
</gene>
<feature type="transmembrane region" description="Helical" evidence="1">
    <location>
        <begin position="7"/>
        <end position="27"/>
    </location>
</feature>
<feature type="transmembrane region" description="Helical" evidence="1">
    <location>
        <begin position="146"/>
        <end position="162"/>
    </location>
</feature>
<evidence type="ECO:0000313" key="2">
    <source>
        <dbReference type="EMBL" id="WGM60861.1"/>
    </source>
</evidence>
<dbReference type="RefSeq" id="WP_080793730.1">
    <property type="nucleotide sequence ID" value="NZ_CP122963.1"/>
</dbReference>
<sequence>MKIINQRLVLIALATLCISAFFSLYYLTQQPLDMYAFRQTQTAITSYWFIKEGFALAYQTPVGGKPWAIPFEFPLYQGIVAVIAKTFNLSLDAVGRLVSYLFLLACLWPVAGIFRIFKIKRETFYIFSALLFSSPVYLYWGRSFMIETTALFFTIAFLYYFSLGMREGFSIRCNAFLLLCATLALLQKSTTALPVMIVAALIYAYVTLRQAERFKSLFKLKVLAVPVFGFLIPVIVAYVWVKFTDDQKSLNILGEYLTSDRLNSWNWGTLAQRFEPTIYDKVILLRMFVGNLGAVVGLGLFIYFPIWCKNNGRRTELTLFCVALALGFLPFFMFPNLHIVHTYYQTANLAFLLFAAALALGTFHNHAPKAVTGFFLFILASNYVYFGIKYYPAISQEFSSYDRDIAVGKSIKNATTEGGQFIALGNDWSSTFSYFAERKSFTIPDWLAQTDDVLTHPEKYLDADKLSGFVFCGNDTLNPALFTNFVARKQWNTAIVNGCKIAFPGTAFKDDGATSMECHGAIDINEITEESGARFARLEGWVIPVDGDKKIRERVYIQLPGSNGQPLYVEALRTPRDEINSQLKMPPENLSGFSALVPLQQEQDTKDVVIIRSRGDVKNICRLTH</sequence>
<proteinExistence type="predicted"/>